<evidence type="ECO:0000313" key="11">
    <source>
        <dbReference type="EMBL" id="RLP68483.1"/>
    </source>
</evidence>
<dbReference type="GO" id="GO:0030388">
    <property type="term" value="P:fructose 1,6-bisphosphate metabolic process"/>
    <property type="evidence" value="ECO:0007669"/>
    <property type="project" value="TreeGrafter"/>
</dbReference>
<feature type="binding site" evidence="9">
    <location>
        <position position="99"/>
    </location>
    <ligand>
        <name>Mn(2+)</name>
        <dbReference type="ChEBI" id="CHEBI:29035"/>
        <label>2</label>
    </ligand>
</feature>
<keyword evidence="4 9" id="KW-0479">Metal-binding</keyword>
<dbReference type="GO" id="GO:0005829">
    <property type="term" value="C:cytosol"/>
    <property type="evidence" value="ECO:0007669"/>
    <property type="project" value="TreeGrafter"/>
</dbReference>
<dbReference type="OrthoDB" id="9779353at2"/>
<evidence type="ECO:0000256" key="1">
    <source>
        <dbReference type="ARBA" id="ARBA00001273"/>
    </source>
</evidence>
<dbReference type="SUPFAM" id="SSF56655">
    <property type="entry name" value="Carbohydrate phosphatase"/>
    <property type="match status" value="1"/>
</dbReference>
<accession>A0A3L6ZKW8</accession>
<evidence type="ECO:0000313" key="12">
    <source>
        <dbReference type="Proteomes" id="UP000270299"/>
    </source>
</evidence>
<keyword evidence="6 9" id="KW-0464">Manganese</keyword>
<feature type="binding site" evidence="10">
    <location>
        <begin position="200"/>
        <end position="202"/>
    </location>
    <ligand>
        <name>substrate</name>
    </ligand>
</feature>
<feature type="binding site" evidence="9">
    <location>
        <position position="227"/>
    </location>
    <ligand>
        <name>Mn(2+)</name>
        <dbReference type="ChEBI" id="CHEBI:29035"/>
        <label>2</label>
    </ligand>
</feature>
<comment type="cofactor">
    <cofactor evidence="9">
        <name>Mn(2+)</name>
        <dbReference type="ChEBI" id="CHEBI:29035"/>
    </cofactor>
</comment>
<dbReference type="Gene3D" id="3.40.190.90">
    <property type="match status" value="1"/>
</dbReference>
<dbReference type="Gene3D" id="3.30.540.10">
    <property type="entry name" value="Fructose-1,6-Bisphosphatase, subunit A, domain 1"/>
    <property type="match status" value="1"/>
</dbReference>
<evidence type="ECO:0000256" key="10">
    <source>
        <dbReference type="PIRSR" id="PIRSR004532-2"/>
    </source>
</evidence>
<dbReference type="Pfam" id="PF03320">
    <property type="entry name" value="FBPase_glpX"/>
    <property type="match status" value="1"/>
</dbReference>
<keyword evidence="5" id="KW-0378">Hydrolase</keyword>
<dbReference type="GO" id="GO:0042132">
    <property type="term" value="F:fructose 1,6-bisphosphate 1-phosphatase activity"/>
    <property type="evidence" value="ECO:0007669"/>
    <property type="project" value="UniProtKB-EC"/>
</dbReference>
<dbReference type="PANTHER" id="PTHR30447">
    <property type="entry name" value="FRUCTOSE-1,6-BISPHOSPHATASE CLASS 2"/>
    <property type="match status" value="1"/>
</dbReference>
<feature type="binding site" evidence="9">
    <location>
        <position position="47"/>
    </location>
    <ligand>
        <name>Mn(2+)</name>
        <dbReference type="ChEBI" id="CHEBI:29035"/>
        <label>1</label>
    </ligand>
</feature>
<protein>
    <recommendedName>
        <fullName evidence="8">Fructose-1,6-bisphosphatase</fullName>
    </recommendedName>
</protein>
<dbReference type="AlphaFoldDB" id="A0A3L6ZKW8"/>
<evidence type="ECO:0000256" key="4">
    <source>
        <dbReference type="ARBA" id="ARBA00022723"/>
    </source>
</evidence>
<evidence type="ECO:0000256" key="2">
    <source>
        <dbReference type="ARBA" id="ARBA00004742"/>
    </source>
</evidence>
<comment type="similarity">
    <text evidence="3 8">Belongs to the FBPase class 2 family.</text>
</comment>
<evidence type="ECO:0000256" key="8">
    <source>
        <dbReference type="PIRNR" id="PIRNR004532"/>
    </source>
</evidence>
<evidence type="ECO:0000256" key="3">
    <source>
        <dbReference type="ARBA" id="ARBA00008989"/>
    </source>
</evidence>
<sequence>MCRTGQDGRMSTPSLPADVLEGFARATRDAAVATLGLLGSGDKHEVDRVAVTALRDALAGIDVDGLVLVGEGEKDEAPMLHLGERFGSGTGPAVDIAVDPVDGTRLAAENLPGSLAVLAVAARGTIFDIGPAHYMEKLVTDASGASLDLAAPLAENLSRLASARGATVPDLVVAVQDRPRNDEYVAAARAAGARVDLFADGDVERCLLAAQPRTAIDLVVGIGGAPEGVLTAAAIRALGGHMQGRLAPQRRREAARVRDAGLDVSRVLALDDLCSGDAWLFLTAITDCRLDSGRMLPGVRLDRSHVVTASWSAGPGILQRRTSARTSVQ</sequence>
<feature type="binding site" evidence="9">
    <location>
        <position position="71"/>
    </location>
    <ligand>
        <name>Mn(2+)</name>
        <dbReference type="ChEBI" id="CHEBI:29035"/>
        <label>1</label>
    </ligand>
</feature>
<keyword evidence="7 8" id="KW-0119">Carbohydrate metabolism</keyword>
<feature type="binding site" evidence="10">
    <location>
        <position position="134"/>
    </location>
    <ligand>
        <name>substrate</name>
    </ligand>
</feature>
<dbReference type="Proteomes" id="UP000270299">
    <property type="component" value="Unassembled WGS sequence"/>
</dbReference>
<evidence type="ECO:0000256" key="7">
    <source>
        <dbReference type="ARBA" id="ARBA00023277"/>
    </source>
</evidence>
<evidence type="ECO:0000256" key="5">
    <source>
        <dbReference type="ARBA" id="ARBA00022801"/>
    </source>
</evidence>
<name>A0A3L6ZKW8_9MICO</name>
<gene>
    <name evidence="11" type="ORF">D9V29_13440</name>
</gene>
<comment type="caution">
    <text evidence="11">The sequence shown here is derived from an EMBL/GenBank/DDBJ whole genome shotgun (WGS) entry which is preliminary data.</text>
</comment>
<dbReference type="GO" id="GO:0006094">
    <property type="term" value="P:gluconeogenesis"/>
    <property type="evidence" value="ECO:0007669"/>
    <property type="project" value="UniProtKB-UniPathway"/>
</dbReference>
<feature type="binding site" evidence="10">
    <location>
        <begin position="102"/>
        <end position="104"/>
    </location>
    <ligand>
        <name>substrate</name>
    </ligand>
</feature>
<reference evidence="11 12" key="1">
    <citation type="submission" date="2018-10" db="EMBL/GenBank/DDBJ databases">
        <authorList>
            <person name="Li J."/>
        </authorList>
    </citation>
    <scope>NUCLEOTIDE SEQUENCE [LARGE SCALE GENOMIC DNA]</scope>
    <source>
        <strain evidence="11 12">CCTCC AB209002</strain>
    </source>
</reference>
<dbReference type="InterPro" id="IPR004464">
    <property type="entry name" value="FBPase_class-2/SBPase"/>
</dbReference>
<feature type="binding site" evidence="10">
    <location>
        <position position="224"/>
    </location>
    <ligand>
        <name>substrate</name>
    </ligand>
</feature>
<dbReference type="GO" id="GO:0006071">
    <property type="term" value="P:glycerol metabolic process"/>
    <property type="evidence" value="ECO:0007669"/>
    <property type="project" value="InterPro"/>
</dbReference>
<feature type="binding site" evidence="9">
    <location>
        <position position="102"/>
    </location>
    <ligand>
        <name>Mn(2+)</name>
        <dbReference type="ChEBI" id="CHEBI:29035"/>
        <label>2</label>
    </ligand>
</feature>
<comment type="catalytic activity">
    <reaction evidence="1">
        <text>beta-D-fructose 1,6-bisphosphate + H2O = beta-D-fructose 6-phosphate + phosphate</text>
        <dbReference type="Rhea" id="RHEA:11064"/>
        <dbReference type="ChEBI" id="CHEBI:15377"/>
        <dbReference type="ChEBI" id="CHEBI:32966"/>
        <dbReference type="ChEBI" id="CHEBI:43474"/>
        <dbReference type="ChEBI" id="CHEBI:57634"/>
        <dbReference type="EC" id="3.1.3.11"/>
    </reaction>
</comment>
<dbReference type="PANTHER" id="PTHR30447:SF0">
    <property type="entry name" value="FRUCTOSE-1,6-BISPHOSPHATASE 1 CLASS 2-RELATED"/>
    <property type="match status" value="1"/>
</dbReference>
<dbReference type="GO" id="GO:0046872">
    <property type="term" value="F:metal ion binding"/>
    <property type="evidence" value="ECO:0007669"/>
    <property type="project" value="UniProtKB-KW"/>
</dbReference>
<dbReference type="EMBL" id="RCUV01000020">
    <property type="protein sequence ID" value="RLP68483.1"/>
    <property type="molecule type" value="Genomic_DNA"/>
</dbReference>
<proteinExistence type="inferred from homology"/>
<evidence type="ECO:0000256" key="6">
    <source>
        <dbReference type="ARBA" id="ARBA00023211"/>
    </source>
</evidence>
<dbReference type="PIRSF" id="PIRSF004532">
    <property type="entry name" value="GlpX"/>
    <property type="match status" value="1"/>
</dbReference>
<organism evidence="11 12">
    <name type="scientific">Mycetocola manganoxydans</name>
    <dbReference type="NCBI Taxonomy" id="699879"/>
    <lineage>
        <taxon>Bacteria</taxon>
        <taxon>Bacillati</taxon>
        <taxon>Actinomycetota</taxon>
        <taxon>Actinomycetes</taxon>
        <taxon>Micrococcales</taxon>
        <taxon>Microbacteriaceae</taxon>
        <taxon>Mycetocola</taxon>
    </lineage>
</organism>
<keyword evidence="12" id="KW-1185">Reference proteome</keyword>
<dbReference type="UniPathway" id="UPA00138"/>
<comment type="pathway">
    <text evidence="2">Carbohydrate biosynthesis; gluconeogenesis.</text>
</comment>
<feature type="binding site" evidence="10">
    <location>
        <begin position="178"/>
        <end position="180"/>
    </location>
    <ligand>
        <name>substrate</name>
    </ligand>
</feature>
<evidence type="ECO:0000256" key="9">
    <source>
        <dbReference type="PIRSR" id="PIRSR004532-1"/>
    </source>
</evidence>